<dbReference type="Pfam" id="PF02416">
    <property type="entry name" value="TatA_B_E"/>
    <property type="match status" value="1"/>
</dbReference>
<evidence type="ECO:0000256" key="3">
    <source>
        <dbReference type="ARBA" id="ARBA00022692"/>
    </source>
</evidence>
<dbReference type="Proteomes" id="UP000198122">
    <property type="component" value="Unassembled WGS sequence"/>
</dbReference>
<evidence type="ECO:0000256" key="7">
    <source>
        <dbReference type="ARBA" id="ARBA00023136"/>
    </source>
</evidence>
<keyword evidence="7" id="KW-0472">Membrane</keyword>
<organism evidence="8 9">
    <name type="scientific">Kytococcus aerolatus</name>
    <dbReference type="NCBI Taxonomy" id="592308"/>
    <lineage>
        <taxon>Bacteria</taxon>
        <taxon>Bacillati</taxon>
        <taxon>Actinomycetota</taxon>
        <taxon>Actinomycetes</taxon>
        <taxon>Micrococcales</taxon>
        <taxon>Kytococcaceae</taxon>
        <taxon>Kytococcus</taxon>
    </lineage>
</organism>
<evidence type="ECO:0000256" key="6">
    <source>
        <dbReference type="ARBA" id="ARBA00023010"/>
    </source>
</evidence>
<name>A0A212T876_9MICO</name>
<dbReference type="RefSeq" id="WP_200815035.1">
    <property type="nucleotide sequence ID" value="NZ_FYEZ01000001.1"/>
</dbReference>
<dbReference type="Gene3D" id="1.20.5.3310">
    <property type="match status" value="1"/>
</dbReference>
<dbReference type="InterPro" id="IPR003369">
    <property type="entry name" value="TatA/B/E"/>
</dbReference>
<dbReference type="EMBL" id="FYEZ01000001">
    <property type="protein sequence ID" value="SNC62041.1"/>
    <property type="molecule type" value="Genomic_DNA"/>
</dbReference>
<accession>A0A212T876</accession>
<evidence type="ECO:0000256" key="4">
    <source>
        <dbReference type="ARBA" id="ARBA00022927"/>
    </source>
</evidence>
<evidence type="ECO:0000313" key="8">
    <source>
        <dbReference type="EMBL" id="SNC62041.1"/>
    </source>
</evidence>
<reference evidence="8 9" key="1">
    <citation type="submission" date="2017-06" db="EMBL/GenBank/DDBJ databases">
        <authorList>
            <person name="Kim H.J."/>
            <person name="Triplett B.A."/>
        </authorList>
    </citation>
    <scope>NUCLEOTIDE SEQUENCE [LARGE SCALE GENOMIC DNA]</scope>
    <source>
        <strain evidence="8 9">DSM 22179</strain>
    </source>
</reference>
<protein>
    <submittedName>
        <fullName evidence="8">Twin arginine-targeting protein translocase TatB</fullName>
    </submittedName>
</protein>
<evidence type="ECO:0000313" key="9">
    <source>
        <dbReference type="Proteomes" id="UP000198122"/>
    </source>
</evidence>
<keyword evidence="3" id="KW-0812">Transmembrane</keyword>
<keyword evidence="4" id="KW-0653">Protein transport</keyword>
<evidence type="ECO:0000256" key="2">
    <source>
        <dbReference type="ARBA" id="ARBA00022448"/>
    </source>
</evidence>
<evidence type="ECO:0000256" key="5">
    <source>
        <dbReference type="ARBA" id="ARBA00022989"/>
    </source>
</evidence>
<keyword evidence="9" id="KW-1185">Reference proteome</keyword>
<comment type="subcellular location">
    <subcellularLocation>
        <location evidence="1">Membrane</location>
        <topology evidence="1">Single-pass membrane protein</topology>
    </subcellularLocation>
</comment>
<dbReference type="AlphaFoldDB" id="A0A212T876"/>
<keyword evidence="5" id="KW-1133">Transmembrane helix</keyword>
<sequence>MGPFGYGEILLIIIALLVFIGPSRLPEALENVRRWIRQARDMANQAKGELREQVGDDIADLDWRKWDPRQYNPRRIVREALLEDLDPVTDLKGDLEGLRGDARAAVGLGESGRGGATALGAAGGGAAALGAGAAAASSRPERAAVPAGAPAAAGGALAGTEPARVWGMAQRYDPLVATPYDPDAT</sequence>
<proteinExistence type="predicted"/>
<keyword evidence="6" id="KW-0811">Translocation</keyword>
<evidence type="ECO:0000256" key="1">
    <source>
        <dbReference type="ARBA" id="ARBA00004167"/>
    </source>
</evidence>
<keyword evidence="2" id="KW-0813">Transport</keyword>
<gene>
    <name evidence="8" type="ORF">SAMN05445756_0607</name>
</gene>
<dbReference type="PRINTS" id="PR01506">
    <property type="entry name" value="TATBPROTEIN"/>
</dbReference>